<dbReference type="OrthoDB" id="1039448at2"/>
<accession>A0A5S9IPN5</accession>
<keyword evidence="3 6" id="KW-0418">Kinase</keyword>
<keyword evidence="1" id="KW-0808">Transferase</keyword>
<dbReference type="CDD" id="cd14014">
    <property type="entry name" value="STKc_PknB_like"/>
    <property type="match status" value="1"/>
</dbReference>
<dbReference type="InterPro" id="IPR000719">
    <property type="entry name" value="Prot_kinase_dom"/>
</dbReference>
<dbReference type="InterPro" id="IPR008271">
    <property type="entry name" value="Ser/Thr_kinase_AS"/>
</dbReference>
<evidence type="ECO:0000256" key="2">
    <source>
        <dbReference type="ARBA" id="ARBA00022741"/>
    </source>
</evidence>
<feature type="domain" description="Protein kinase" evidence="5">
    <location>
        <begin position="84"/>
        <end position="344"/>
    </location>
</feature>
<dbReference type="InterPro" id="IPR011009">
    <property type="entry name" value="Kinase-like_dom_sf"/>
</dbReference>
<dbReference type="Proteomes" id="UP000326354">
    <property type="component" value="Chromosome"/>
</dbReference>
<evidence type="ECO:0000256" key="4">
    <source>
        <dbReference type="ARBA" id="ARBA00022840"/>
    </source>
</evidence>
<dbReference type="PROSITE" id="PS50011">
    <property type="entry name" value="PROTEIN_KINASE_DOM"/>
    <property type="match status" value="1"/>
</dbReference>
<keyword evidence="7" id="KW-1185">Reference proteome</keyword>
<dbReference type="GO" id="GO:0004674">
    <property type="term" value="F:protein serine/threonine kinase activity"/>
    <property type="evidence" value="ECO:0007669"/>
    <property type="project" value="TreeGrafter"/>
</dbReference>
<keyword evidence="2" id="KW-0547">Nucleotide-binding</keyword>
<dbReference type="PROSITE" id="PS00108">
    <property type="entry name" value="PROTEIN_KINASE_ST"/>
    <property type="match status" value="1"/>
</dbReference>
<keyword evidence="4" id="KW-0067">ATP-binding</keyword>
<evidence type="ECO:0000256" key="3">
    <source>
        <dbReference type="ARBA" id="ARBA00022777"/>
    </source>
</evidence>
<dbReference type="PANTHER" id="PTHR43289:SF6">
    <property type="entry name" value="SERINE_THREONINE-PROTEIN KINASE NEKL-3"/>
    <property type="match status" value="1"/>
</dbReference>
<evidence type="ECO:0000313" key="6">
    <source>
        <dbReference type="EMBL" id="BBM85759.1"/>
    </source>
</evidence>
<reference evidence="6 7" key="1">
    <citation type="submission" date="2019-08" db="EMBL/GenBank/DDBJ databases">
        <title>Complete genome sequence of Candidatus Uab amorphum.</title>
        <authorList>
            <person name="Shiratori T."/>
            <person name="Suzuki S."/>
            <person name="Kakizawa Y."/>
            <person name="Ishida K."/>
        </authorList>
    </citation>
    <scope>NUCLEOTIDE SEQUENCE [LARGE SCALE GENOMIC DNA]</scope>
    <source>
        <strain evidence="6 7">SRT547</strain>
    </source>
</reference>
<dbReference type="SUPFAM" id="SSF56112">
    <property type="entry name" value="Protein kinase-like (PK-like)"/>
    <property type="match status" value="1"/>
</dbReference>
<dbReference type="PANTHER" id="PTHR43289">
    <property type="entry name" value="MITOGEN-ACTIVATED PROTEIN KINASE KINASE KINASE 20-RELATED"/>
    <property type="match status" value="1"/>
</dbReference>
<dbReference type="RefSeq" id="WP_151969849.1">
    <property type="nucleotide sequence ID" value="NZ_AP019860.1"/>
</dbReference>
<name>A0A5S9IPN5_UABAM</name>
<dbReference type="KEGG" id="uam:UABAM_04137"/>
<gene>
    <name evidence="6" type="ORF">UABAM_04137</name>
</gene>
<dbReference type="GO" id="GO:0005524">
    <property type="term" value="F:ATP binding"/>
    <property type="evidence" value="ECO:0007669"/>
    <property type="project" value="UniProtKB-KW"/>
</dbReference>
<dbReference type="Pfam" id="PF00069">
    <property type="entry name" value="Pkinase"/>
    <property type="match status" value="1"/>
</dbReference>
<dbReference type="Gene3D" id="1.10.510.10">
    <property type="entry name" value="Transferase(Phosphotransferase) domain 1"/>
    <property type="match status" value="1"/>
</dbReference>
<dbReference type="AlphaFoldDB" id="A0A5S9IPN5"/>
<dbReference type="EMBL" id="AP019860">
    <property type="protein sequence ID" value="BBM85759.1"/>
    <property type="molecule type" value="Genomic_DNA"/>
</dbReference>
<protein>
    <submittedName>
        <fullName evidence="6">Protein kinase</fullName>
    </submittedName>
</protein>
<evidence type="ECO:0000256" key="1">
    <source>
        <dbReference type="ARBA" id="ARBA00022679"/>
    </source>
</evidence>
<proteinExistence type="predicted"/>
<dbReference type="SMART" id="SM00220">
    <property type="entry name" value="S_TKc"/>
    <property type="match status" value="1"/>
</dbReference>
<sequence>MEKKIRNLWKHVIPQQQFESTETKATYKSLSLAENVTILDDEEAATIIERAEQKDDSDAATVLNGTIIENNTTQVPVNLHKSHHVILDEIARGGMGAVYHGNQMCLNRDVAIKKMLATNEETSSRFISEALVTAFLDHPNIVPIYELSKNESEEIILAMKLVGGNTWSDLLESKDFDDHLQILLSVCNAVAYAHSKGIIHCDLKPANIMIGEFGEVLVMDWGIAVDISPGEVKRGIPQKDVHRPMGTPCYMPAELAEGRGEDIGPWTDVYLLGGILYKLLTKKPPHQGQTILEVLRSACTGCELDFATDTPLEIQEICRKALALSPQERYQTTAEFNNDLRSFIKHRESILIANQAHTKFTLCVSNSEAKNIYEEVTTCISGFQQALELWADNLQAKTWRHDARIFYAQTALRN</sequence>
<evidence type="ECO:0000259" key="5">
    <source>
        <dbReference type="PROSITE" id="PS50011"/>
    </source>
</evidence>
<organism evidence="6 7">
    <name type="scientific">Uabimicrobium amorphum</name>
    <dbReference type="NCBI Taxonomy" id="2596890"/>
    <lineage>
        <taxon>Bacteria</taxon>
        <taxon>Pseudomonadati</taxon>
        <taxon>Planctomycetota</taxon>
        <taxon>Candidatus Uabimicrobiia</taxon>
        <taxon>Candidatus Uabimicrobiales</taxon>
        <taxon>Candidatus Uabimicrobiaceae</taxon>
        <taxon>Candidatus Uabimicrobium</taxon>
    </lineage>
</organism>
<evidence type="ECO:0000313" key="7">
    <source>
        <dbReference type="Proteomes" id="UP000326354"/>
    </source>
</evidence>